<sequence>MSLFNMTPRPQDDSQFASISYNGDYTQSRRCGAGKNGSATPERPHRLGAPTTFSQLGSSAQHHLLLDTQCLKCHLKRLVQQILGTQRHVPIPHNNILKGIAHMSHQSPFFELGQQELANPFYDSITDTLRENLDLGIVPRHMDIAETILGALQHGVKRPPLRAMREQSDEDSVDRDRRCTENIAYTTSSLVIQPEDL</sequence>
<evidence type="ECO:0000313" key="1">
    <source>
        <dbReference type="EMBL" id="KAF2633453.1"/>
    </source>
</evidence>
<dbReference type="EMBL" id="MU006701">
    <property type="protein sequence ID" value="KAF2633453.1"/>
    <property type="molecule type" value="Genomic_DNA"/>
</dbReference>
<gene>
    <name evidence="1" type="ORF">BU25DRAFT_416664</name>
</gene>
<keyword evidence="2" id="KW-1185">Reference proteome</keyword>
<accession>A0ACB6SHI5</accession>
<proteinExistence type="predicted"/>
<dbReference type="Proteomes" id="UP000799754">
    <property type="component" value="Unassembled WGS sequence"/>
</dbReference>
<protein>
    <submittedName>
        <fullName evidence="1">Uncharacterized protein</fullName>
    </submittedName>
</protein>
<comment type="caution">
    <text evidence="1">The sequence shown here is derived from an EMBL/GenBank/DDBJ whole genome shotgun (WGS) entry which is preliminary data.</text>
</comment>
<name>A0ACB6SHI5_9PLEO</name>
<evidence type="ECO:0000313" key="2">
    <source>
        <dbReference type="Proteomes" id="UP000799754"/>
    </source>
</evidence>
<organism evidence="1 2">
    <name type="scientific">Macroventuria anomochaeta</name>
    <dbReference type="NCBI Taxonomy" id="301207"/>
    <lineage>
        <taxon>Eukaryota</taxon>
        <taxon>Fungi</taxon>
        <taxon>Dikarya</taxon>
        <taxon>Ascomycota</taxon>
        <taxon>Pezizomycotina</taxon>
        <taxon>Dothideomycetes</taxon>
        <taxon>Pleosporomycetidae</taxon>
        <taxon>Pleosporales</taxon>
        <taxon>Pleosporineae</taxon>
        <taxon>Didymellaceae</taxon>
        <taxon>Macroventuria</taxon>
    </lineage>
</organism>
<reference evidence="1" key="1">
    <citation type="journal article" date="2020" name="Stud. Mycol.">
        <title>101 Dothideomycetes genomes: a test case for predicting lifestyles and emergence of pathogens.</title>
        <authorList>
            <person name="Haridas S."/>
            <person name="Albert R."/>
            <person name="Binder M."/>
            <person name="Bloem J."/>
            <person name="Labutti K."/>
            <person name="Salamov A."/>
            <person name="Andreopoulos B."/>
            <person name="Baker S."/>
            <person name="Barry K."/>
            <person name="Bills G."/>
            <person name="Bluhm B."/>
            <person name="Cannon C."/>
            <person name="Castanera R."/>
            <person name="Culley D."/>
            <person name="Daum C."/>
            <person name="Ezra D."/>
            <person name="Gonzalez J."/>
            <person name="Henrissat B."/>
            <person name="Kuo A."/>
            <person name="Liang C."/>
            <person name="Lipzen A."/>
            <person name="Lutzoni F."/>
            <person name="Magnuson J."/>
            <person name="Mondo S."/>
            <person name="Nolan M."/>
            <person name="Ohm R."/>
            <person name="Pangilinan J."/>
            <person name="Park H.-J."/>
            <person name="Ramirez L."/>
            <person name="Alfaro M."/>
            <person name="Sun H."/>
            <person name="Tritt A."/>
            <person name="Yoshinaga Y."/>
            <person name="Zwiers L.-H."/>
            <person name="Turgeon B."/>
            <person name="Goodwin S."/>
            <person name="Spatafora J."/>
            <person name="Crous P."/>
            <person name="Grigoriev I."/>
        </authorList>
    </citation>
    <scope>NUCLEOTIDE SEQUENCE</scope>
    <source>
        <strain evidence="1">CBS 525.71</strain>
    </source>
</reference>